<keyword evidence="2" id="KW-1185">Reference proteome</keyword>
<dbReference type="EMBL" id="BOMV01000125">
    <property type="protein sequence ID" value="GIF02243.1"/>
    <property type="molecule type" value="Genomic_DNA"/>
</dbReference>
<protein>
    <submittedName>
        <fullName evidence="1">Uncharacterized protein</fullName>
    </submittedName>
</protein>
<proteinExistence type="predicted"/>
<dbReference type="AlphaFoldDB" id="A0A919KA31"/>
<dbReference type="RefSeq" id="WP_203791343.1">
    <property type="nucleotide sequence ID" value="NZ_BOMV01000125.1"/>
</dbReference>
<accession>A0A919KA31</accession>
<sequence>MGTSAPTGRGVTVTIKYGRGYEAPWAVFHGQPHEIRDDIAAFFGMTAATTAGLTLSDIVVNATAQAHGVETIASGLGGATVIESQPTPTATAPTATAPAATASAAAGPTAAASTSATAAAADPWSQASAAQAPAAAQPAGNPLLDRIARATDVQSLQRIWADDPSAFTDPAVMAAWKARGRALTTN</sequence>
<reference evidence="1" key="1">
    <citation type="submission" date="2021-01" db="EMBL/GenBank/DDBJ databases">
        <title>Whole genome shotgun sequence of Actinoplanes rishiriensis NBRC 108556.</title>
        <authorList>
            <person name="Komaki H."/>
            <person name="Tamura T."/>
        </authorList>
    </citation>
    <scope>NUCLEOTIDE SEQUENCE</scope>
    <source>
        <strain evidence="1">NBRC 108556</strain>
    </source>
</reference>
<gene>
    <name evidence="1" type="ORF">Ari01nite_97070</name>
</gene>
<evidence type="ECO:0000313" key="1">
    <source>
        <dbReference type="EMBL" id="GIF02243.1"/>
    </source>
</evidence>
<evidence type="ECO:0000313" key="2">
    <source>
        <dbReference type="Proteomes" id="UP000636960"/>
    </source>
</evidence>
<comment type="caution">
    <text evidence="1">The sequence shown here is derived from an EMBL/GenBank/DDBJ whole genome shotgun (WGS) entry which is preliminary data.</text>
</comment>
<organism evidence="1 2">
    <name type="scientific">Paractinoplanes rishiriensis</name>
    <dbReference type="NCBI Taxonomy" id="1050105"/>
    <lineage>
        <taxon>Bacteria</taxon>
        <taxon>Bacillati</taxon>
        <taxon>Actinomycetota</taxon>
        <taxon>Actinomycetes</taxon>
        <taxon>Micromonosporales</taxon>
        <taxon>Micromonosporaceae</taxon>
        <taxon>Paractinoplanes</taxon>
    </lineage>
</organism>
<name>A0A919KA31_9ACTN</name>
<dbReference type="Proteomes" id="UP000636960">
    <property type="component" value="Unassembled WGS sequence"/>
</dbReference>